<feature type="transmembrane region" description="Helical" evidence="2">
    <location>
        <begin position="6"/>
        <end position="29"/>
    </location>
</feature>
<dbReference type="EMBL" id="JBHTEF010000001">
    <property type="protein sequence ID" value="MFC7581800.1"/>
    <property type="molecule type" value="Genomic_DNA"/>
</dbReference>
<accession>A0ABW2SNS1</accession>
<organism evidence="3 4">
    <name type="scientific">Schaalia naturae</name>
    <dbReference type="NCBI Taxonomy" id="635203"/>
    <lineage>
        <taxon>Bacteria</taxon>
        <taxon>Bacillati</taxon>
        <taxon>Actinomycetota</taxon>
        <taxon>Actinomycetes</taxon>
        <taxon>Actinomycetales</taxon>
        <taxon>Actinomycetaceae</taxon>
        <taxon>Schaalia</taxon>
    </lineage>
</organism>
<dbReference type="RefSeq" id="WP_380975412.1">
    <property type="nucleotide sequence ID" value="NZ_JBHTEF010000001.1"/>
</dbReference>
<keyword evidence="2" id="KW-0812">Transmembrane</keyword>
<keyword evidence="2" id="KW-0472">Membrane</keyword>
<sequence>MSVTTWVVIILAVTGAYALWVLIAPRSAWRRTMAWRFRRPADPVPGAPQLRGWRVGAAFALIAILAAGTVLARGAVQRREADERGRDVRLTWGYRPVGYLGSDRVSLVPDGLGLAAQSGEEEPPPEEDAVSVTTAPDLWMPVDDEERLPAYMWHLADGVGGRYPDGVALRSAPPEGVDLVVRYPGRVSADCPAVELAVREEADLIVVGFGRWVHLDRYGIGEPVPARCADADDGQIALVGIDLSSPVGDREVVGPDGAPVVRARESPGEGQG</sequence>
<feature type="compositionally biased region" description="Basic and acidic residues" evidence="1">
    <location>
        <begin position="262"/>
        <end position="272"/>
    </location>
</feature>
<feature type="transmembrane region" description="Helical" evidence="2">
    <location>
        <begin position="55"/>
        <end position="76"/>
    </location>
</feature>
<dbReference type="Proteomes" id="UP001596527">
    <property type="component" value="Unassembled WGS sequence"/>
</dbReference>
<feature type="region of interest" description="Disordered" evidence="1">
    <location>
        <begin position="252"/>
        <end position="272"/>
    </location>
</feature>
<evidence type="ECO:0000313" key="4">
    <source>
        <dbReference type="Proteomes" id="UP001596527"/>
    </source>
</evidence>
<evidence type="ECO:0000256" key="2">
    <source>
        <dbReference type="SAM" id="Phobius"/>
    </source>
</evidence>
<keyword evidence="2" id="KW-1133">Transmembrane helix</keyword>
<keyword evidence="4" id="KW-1185">Reference proteome</keyword>
<evidence type="ECO:0000256" key="1">
    <source>
        <dbReference type="SAM" id="MobiDB-lite"/>
    </source>
</evidence>
<name>A0ABW2SNS1_9ACTO</name>
<reference evidence="4" key="1">
    <citation type="journal article" date="2019" name="Int. J. Syst. Evol. Microbiol.">
        <title>The Global Catalogue of Microorganisms (GCM) 10K type strain sequencing project: providing services to taxonomists for standard genome sequencing and annotation.</title>
        <authorList>
            <consortium name="The Broad Institute Genomics Platform"/>
            <consortium name="The Broad Institute Genome Sequencing Center for Infectious Disease"/>
            <person name="Wu L."/>
            <person name="Ma J."/>
        </authorList>
    </citation>
    <scope>NUCLEOTIDE SEQUENCE [LARGE SCALE GENOMIC DNA]</scope>
    <source>
        <strain evidence="4">CCUG 56698</strain>
    </source>
</reference>
<evidence type="ECO:0000313" key="3">
    <source>
        <dbReference type="EMBL" id="MFC7581800.1"/>
    </source>
</evidence>
<comment type="caution">
    <text evidence="3">The sequence shown here is derived from an EMBL/GenBank/DDBJ whole genome shotgun (WGS) entry which is preliminary data.</text>
</comment>
<gene>
    <name evidence="3" type="ORF">ACFQWG_11405</name>
</gene>
<proteinExistence type="predicted"/>
<protein>
    <submittedName>
        <fullName evidence="3">Uncharacterized protein</fullName>
    </submittedName>
</protein>